<dbReference type="EMBL" id="JBHLVZ010000114">
    <property type="protein sequence ID" value="MFC0389586.1"/>
    <property type="molecule type" value="Genomic_DNA"/>
</dbReference>
<gene>
    <name evidence="1" type="ORF">ACFFIC_29170</name>
</gene>
<sequence>MALGDQGLAQVQVLVERSGSGAEPWRWRLASGHQSIAASTRGFVSAENAHAAAKAKLLELKAKRALSALGL</sequence>
<accession>A0ABV6J130</accession>
<keyword evidence="2" id="KW-1185">Reference proteome</keyword>
<dbReference type="Proteomes" id="UP001589789">
    <property type="component" value="Unassembled WGS sequence"/>
</dbReference>
<protein>
    <recommendedName>
        <fullName evidence="3">DUF1508 domain-containing protein</fullName>
    </recommendedName>
</protein>
<organism evidence="1 2">
    <name type="scientific">Muricoccus vinaceus</name>
    <dbReference type="NCBI Taxonomy" id="424704"/>
    <lineage>
        <taxon>Bacteria</taxon>
        <taxon>Pseudomonadati</taxon>
        <taxon>Pseudomonadota</taxon>
        <taxon>Alphaproteobacteria</taxon>
        <taxon>Acetobacterales</taxon>
        <taxon>Roseomonadaceae</taxon>
        <taxon>Muricoccus</taxon>
    </lineage>
</organism>
<evidence type="ECO:0000313" key="2">
    <source>
        <dbReference type="Proteomes" id="UP001589789"/>
    </source>
</evidence>
<evidence type="ECO:0008006" key="3">
    <source>
        <dbReference type="Google" id="ProtNLM"/>
    </source>
</evidence>
<proteinExistence type="predicted"/>
<dbReference type="RefSeq" id="WP_377057091.1">
    <property type="nucleotide sequence ID" value="NZ_JBHLVZ010000114.1"/>
</dbReference>
<evidence type="ECO:0000313" key="1">
    <source>
        <dbReference type="EMBL" id="MFC0389586.1"/>
    </source>
</evidence>
<name>A0ABV6J130_9PROT</name>
<reference evidence="1 2" key="1">
    <citation type="submission" date="2024-09" db="EMBL/GenBank/DDBJ databases">
        <authorList>
            <person name="Sun Q."/>
            <person name="Mori K."/>
        </authorList>
    </citation>
    <scope>NUCLEOTIDE SEQUENCE [LARGE SCALE GENOMIC DNA]</scope>
    <source>
        <strain evidence="1 2">CCM 7468</strain>
    </source>
</reference>
<comment type="caution">
    <text evidence="1">The sequence shown here is derived from an EMBL/GenBank/DDBJ whole genome shotgun (WGS) entry which is preliminary data.</text>
</comment>